<feature type="region of interest" description="Disordered" evidence="10">
    <location>
        <begin position="869"/>
        <end position="1018"/>
    </location>
</feature>
<name>A0A979FUC4_HYAAZ</name>
<dbReference type="PROSITE" id="PS00109">
    <property type="entry name" value="PROTEIN_KINASE_TYR"/>
    <property type="match status" value="1"/>
</dbReference>
<keyword evidence="4 9" id="KW-0547">Nucleotide-binding</keyword>
<evidence type="ECO:0000256" key="9">
    <source>
        <dbReference type="PROSITE-ProRule" id="PRU10141"/>
    </source>
</evidence>
<evidence type="ECO:0000256" key="4">
    <source>
        <dbReference type="ARBA" id="ARBA00022741"/>
    </source>
</evidence>
<feature type="domain" description="CRIB" evidence="12">
    <location>
        <begin position="494"/>
        <end position="508"/>
    </location>
</feature>
<dbReference type="SMART" id="SM00219">
    <property type="entry name" value="TyrKc"/>
    <property type="match status" value="1"/>
</dbReference>
<dbReference type="PANTHER" id="PTHR24418">
    <property type="entry name" value="TYROSINE-PROTEIN KINASE"/>
    <property type="match status" value="1"/>
</dbReference>
<feature type="compositionally biased region" description="Polar residues" evidence="10">
    <location>
        <begin position="1106"/>
        <end position="1123"/>
    </location>
</feature>
<feature type="binding site" evidence="9">
    <location>
        <position position="159"/>
    </location>
    <ligand>
        <name>ATP</name>
        <dbReference type="ChEBI" id="CHEBI:30616"/>
    </ligand>
</feature>
<dbReference type="Gene3D" id="3.30.200.20">
    <property type="entry name" value="Phosphorylase Kinase, domain 1"/>
    <property type="match status" value="1"/>
</dbReference>
<accession>A0A979FUC4</accession>
<dbReference type="FunFam" id="1.10.510.10:FF:001118">
    <property type="entry name" value="Tyrosine-protein kinase PR2"/>
    <property type="match status" value="1"/>
</dbReference>
<evidence type="ECO:0000256" key="1">
    <source>
        <dbReference type="ARBA" id="ARBA00011903"/>
    </source>
</evidence>
<dbReference type="InterPro" id="IPR000095">
    <property type="entry name" value="CRIB_dom"/>
</dbReference>
<dbReference type="PROSITE" id="PS50011">
    <property type="entry name" value="PROTEIN_KINASE_DOM"/>
    <property type="match status" value="1"/>
</dbReference>
<feature type="domain" description="Protein kinase" evidence="11">
    <location>
        <begin position="127"/>
        <end position="417"/>
    </location>
</feature>
<feature type="compositionally biased region" description="Basic and acidic residues" evidence="10">
    <location>
        <begin position="955"/>
        <end position="967"/>
    </location>
</feature>
<dbReference type="Pfam" id="PF07714">
    <property type="entry name" value="PK_Tyr_Ser-Thr"/>
    <property type="match status" value="1"/>
</dbReference>
<dbReference type="RefSeq" id="XP_047739705.1">
    <property type="nucleotide sequence ID" value="XM_047883749.1"/>
</dbReference>
<dbReference type="InterPro" id="IPR008266">
    <property type="entry name" value="Tyr_kinase_AS"/>
</dbReference>
<dbReference type="Gene3D" id="1.10.510.10">
    <property type="entry name" value="Transferase(Phosphotransferase) domain 1"/>
    <property type="match status" value="1"/>
</dbReference>
<dbReference type="GO" id="GO:0005524">
    <property type="term" value="F:ATP binding"/>
    <property type="evidence" value="ECO:0007669"/>
    <property type="project" value="UniProtKB-UniRule"/>
</dbReference>
<dbReference type="GO" id="GO:0004715">
    <property type="term" value="F:non-membrane spanning protein tyrosine kinase activity"/>
    <property type="evidence" value="ECO:0007669"/>
    <property type="project" value="UniProtKB-EC"/>
</dbReference>
<proteinExistence type="predicted"/>
<dbReference type="GO" id="GO:0002009">
    <property type="term" value="P:morphogenesis of an epithelium"/>
    <property type="evidence" value="ECO:0007669"/>
    <property type="project" value="UniProtKB-ARBA"/>
</dbReference>
<dbReference type="InterPro" id="IPR050198">
    <property type="entry name" value="Non-receptor_tyrosine_kinases"/>
</dbReference>
<dbReference type="InterPro" id="IPR020635">
    <property type="entry name" value="Tyr_kinase_cat_dom"/>
</dbReference>
<sequence length="1325" mass="145763">MASAKGPGLYEFLTEAELQDYFNVMKTELKVQNVGQLKFVTDEDLLALGMTRPEIRRLKKFFQKYHPQTYLSKFKKKLLSRRESDGLLHGTEDAESLSDAGELRSRTDVDRCSVRVTNRHIISAEAIVINKELGVGEFGVVQQGVWTNENGDRIQVAIKCLSTERLQSQPLEFLKEAAIMHSINSEHIVRLYGVVLDSAALMLVTELAPLRSLLECLKEPSLRSSFPVLSLCSFSVQICDGMAYLEKNRLIHRDLAARNILVFSKNKVKISDFGLSRALRVGKDYYQTNFNVNLKLPIAWCAPECINYLRFTSASDVWAFGVTLWEMFSYGFQPWPALTGHQILEAIDEPNYERLDQPDACPRDYYSVMLQCWQHDPECRPKFHHLLTSLPDCKPEQVQAVREHQDPAPQLSQLPWLNYALGDVITVLDKRPSTEESSQVIWKGVLNNGKTGFFNPSHTVAYLGPNVPSNKLPLVRGDGKNTCSSRRRLRPDMISRPQGDLKHTGHVGLDGTFFGDVGILATKTDVPRVEGVPVHRVPPYKPYHSADADAASALSRAGSDASERAPLLKKSSDEYRAGLSCSVRGREAAAPTPKNLEGLRGLDALSAASLSQYPLESIDHYTEISDEEPEHHKLNDKSDDRLCNSLFNTLPAERDKGRASLAARKDDGTSRSTFDLGPSLMDEVLRALDDCTSTTSPDDACRATDADVSNVRNEIRELTLGRTSKKKQVTVKPISASDERTLDSAIALAHELASRSMLALNQACEADRTELNADLPCRFSSRSPKHERRHFSEEVASIPDIQASIPEQAKEAYNALVGGSSCHSDTHATNAMPLKRSEAFHQHASKDLNTAAENGLSASGKVLAGRKASCDVTVQQPPDPSASDHHSNPLRLLRAGITVRPKIRGNKHSQVLNLVPSDGPSSPSMPSYQDSTPSSLKSYSDSSVSASQTLPKHFKNSETRRLKDRISEINQALAGDYVPSGGTVSGDASAEGDGNPLPLPPRDRTRASQNFTKPRHHRKHPLIIPGMLGNALFRSFPSNSTSPWADKTEPNTNLGGRLVIQHTHNPQLEDKTAVKPGVLAAAALHSSPRADDDSLDVTQDMLALNRLSQDGCSESNRSSMTDLSNAEDSNSKSSSVPPAKPPRLFSKDCVDGVEVQVAADGKEGLQQAGEMGLFEGGTFSLSPRATSLLDQNPFLYSDRIMREGKRDRTSLGKVYQSGDHVSCEDLLEFALDKPDSRRTSGPQHGESSDECKLILKILKNQVSGQECVSALDVCHWDVHHSLKLLRVLLLLLPAQRPQLNVVRETLVACGWDVAKAASFLSNSHA</sequence>
<keyword evidence="5" id="KW-0418">Kinase</keyword>
<dbReference type="InterPro" id="IPR049587">
    <property type="entry name" value="TNK-like_SAM"/>
</dbReference>
<dbReference type="Proteomes" id="UP000694843">
    <property type="component" value="Unplaced"/>
</dbReference>
<evidence type="ECO:0000259" key="12">
    <source>
        <dbReference type="PROSITE" id="PS50108"/>
    </source>
</evidence>
<comment type="catalytic activity">
    <reaction evidence="8">
        <text>L-threonyl-[protein] + ATP = O-phospho-L-threonyl-[protein] + ADP + H(+)</text>
        <dbReference type="Rhea" id="RHEA:46608"/>
        <dbReference type="Rhea" id="RHEA-COMP:11060"/>
        <dbReference type="Rhea" id="RHEA-COMP:11605"/>
        <dbReference type="ChEBI" id="CHEBI:15378"/>
        <dbReference type="ChEBI" id="CHEBI:30013"/>
        <dbReference type="ChEBI" id="CHEBI:30616"/>
        <dbReference type="ChEBI" id="CHEBI:61977"/>
        <dbReference type="ChEBI" id="CHEBI:456216"/>
        <dbReference type="EC" id="2.7.11.1"/>
    </reaction>
</comment>
<gene>
    <name evidence="14" type="primary">LOC108671791</name>
</gene>
<dbReference type="InterPro" id="IPR000719">
    <property type="entry name" value="Prot_kinase_dom"/>
</dbReference>
<feature type="compositionally biased region" description="Low complexity" evidence="10">
    <location>
        <begin position="1124"/>
        <end position="1137"/>
    </location>
</feature>
<dbReference type="InterPro" id="IPR001245">
    <property type="entry name" value="Ser-Thr/Tyr_kinase_cat_dom"/>
</dbReference>
<keyword evidence="2" id="KW-0728">SH3 domain</keyword>
<dbReference type="InterPro" id="IPR055175">
    <property type="entry name" value="ACK/TNK-like_SAM"/>
</dbReference>
<dbReference type="OMA" id="PECKPEQ"/>
<dbReference type="GO" id="GO:0004674">
    <property type="term" value="F:protein serine/threonine kinase activity"/>
    <property type="evidence" value="ECO:0007669"/>
    <property type="project" value="UniProtKB-EC"/>
</dbReference>
<dbReference type="PROSITE" id="PS00107">
    <property type="entry name" value="PROTEIN_KINASE_ATP"/>
    <property type="match status" value="1"/>
</dbReference>
<evidence type="ECO:0000313" key="13">
    <source>
        <dbReference type="Proteomes" id="UP000694843"/>
    </source>
</evidence>
<dbReference type="Pfam" id="PF22931">
    <property type="entry name" value="SAM_TNK"/>
    <property type="match status" value="1"/>
</dbReference>
<dbReference type="SUPFAM" id="SSF56112">
    <property type="entry name" value="Protein kinase-like (PK-like)"/>
    <property type="match status" value="1"/>
</dbReference>
<evidence type="ECO:0000256" key="3">
    <source>
        <dbReference type="ARBA" id="ARBA00022679"/>
    </source>
</evidence>
<dbReference type="GeneID" id="108671791"/>
<dbReference type="InterPro" id="IPR011009">
    <property type="entry name" value="Kinase-like_dom_sf"/>
</dbReference>
<dbReference type="CDD" id="cd05040">
    <property type="entry name" value="PTKc_Ack_like"/>
    <property type="match status" value="1"/>
</dbReference>
<dbReference type="InterPro" id="IPR017441">
    <property type="entry name" value="Protein_kinase_ATP_BS"/>
</dbReference>
<protein>
    <recommendedName>
        <fullName evidence="1">non-specific protein-tyrosine kinase</fullName>
        <ecNumber evidence="1">2.7.10.2</ecNumber>
    </recommendedName>
</protein>
<dbReference type="CTD" id="36442"/>
<dbReference type="OrthoDB" id="4062651at2759"/>
<evidence type="ECO:0000259" key="11">
    <source>
        <dbReference type="PROSITE" id="PS50011"/>
    </source>
</evidence>
<keyword evidence="6 9" id="KW-0067">ATP-binding</keyword>
<organism evidence="13 14">
    <name type="scientific">Hyalella azteca</name>
    <name type="common">Amphipod</name>
    <dbReference type="NCBI Taxonomy" id="294128"/>
    <lineage>
        <taxon>Eukaryota</taxon>
        <taxon>Metazoa</taxon>
        <taxon>Ecdysozoa</taxon>
        <taxon>Arthropoda</taxon>
        <taxon>Crustacea</taxon>
        <taxon>Multicrustacea</taxon>
        <taxon>Malacostraca</taxon>
        <taxon>Eumalacostraca</taxon>
        <taxon>Peracarida</taxon>
        <taxon>Amphipoda</taxon>
        <taxon>Senticaudata</taxon>
        <taxon>Talitrida</taxon>
        <taxon>Talitroidea</taxon>
        <taxon>Hyalellidae</taxon>
        <taxon>Hyalella</taxon>
    </lineage>
</organism>
<dbReference type="PROSITE" id="PS50108">
    <property type="entry name" value="CRIB"/>
    <property type="match status" value="1"/>
</dbReference>
<reference evidence="14" key="1">
    <citation type="submission" date="2025-08" db="UniProtKB">
        <authorList>
            <consortium name="RefSeq"/>
        </authorList>
    </citation>
    <scope>IDENTIFICATION</scope>
    <source>
        <tissue evidence="14">Whole organism</tissue>
    </source>
</reference>
<dbReference type="CDD" id="cd09539">
    <property type="entry name" value="SAM_TNK-like"/>
    <property type="match status" value="1"/>
</dbReference>
<dbReference type="KEGG" id="hazt:108671791"/>
<evidence type="ECO:0000256" key="2">
    <source>
        <dbReference type="ARBA" id="ARBA00022443"/>
    </source>
</evidence>
<keyword evidence="7" id="KW-0829">Tyrosine-protein kinase</keyword>
<evidence type="ECO:0000256" key="6">
    <source>
        <dbReference type="ARBA" id="ARBA00022840"/>
    </source>
</evidence>
<evidence type="ECO:0000313" key="14">
    <source>
        <dbReference type="RefSeq" id="XP_047739705.1"/>
    </source>
</evidence>
<evidence type="ECO:0000256" key="7">
    <source>
        <dbReference type="ARBA" id="ARBA00023137"/>
    </source>
</evidence>
<evidence type="ECO:0000256" key="10">
    <source>
        <dbReference type="SAM" id="MobiDB-lite"/>
    </source>
</evidence>
<keyword evidence="13" id="KW-1185">Reference proteome</keyword>
<evidence type="ECO:0000256" key="8">
    <source>
        <dbReference type="ARBA" id="ARBA00047899"/>
    </source>
</evidence>
<dbReference type="EC" id="2.7.10.2" evidence="1"/>
<feature type="compositionally biased region" description="Low complexity" evidence="10">
    <location>
        <begin position="916"/>
        <end position="947"/>
    </location>
</feature>
<evidence type="ECO:0000256" key="5">
    <source>
        <dbReference type="ARBA" id="ARBA00022777"/>
    </source>
</evidence>
<feature type="region of interest" description="Disordered" evidence="10">
    <location>
        <begin position="1106"/>
        <end position="1144"/>
    </location>
</feature>
<keyword evidence="3" id="KW-0808">Transferase</keyword>